<evidence type="ECO:0000313" key="4">
    <source>
        <dbReference type="EMBL" id="GGP02828.1"/>
    </source>
</evidence>
<dbReference type="Pfam" id="PF00534">
    <property type="entry name" value="Glycos_transf_1"/>
    <property type="match status" value="1"/>
</dbReference>
<keyword evidence="5" id="KW-1185">Reference proteome</keyword>
<proteinExistence type="predicted"/>
<evidence type="ECO:0000256" key="1">
    <source>
        <dbReference type="ARBA" id="ARBA00022679"/>
    </source>
</evidence>
<comment type="caution">
    <text evidence="4">The sequence shown here is derived from an EMBL/GenBank/DDBJ whole genome shotgun (WGS) entry which is preliminary data.</text>
</comment>
<dbReference type="Proteomes" id="UP000620064">
    <property type="component" value="Unassembled WGS sequence"/>
</dbReference>
<dbReference type="GO" id="GO:0016757">
    <property type="term" value="F:glycosyltransferase activity"/>
    <property type="evidence" value="ECO:0007669"/>
    <property type="project" value="UniProtKB-KW"/>
</dbReference>
<evidence type="ECO:0000259" key="3">
    <source>
        <dbReference type="Pfam" id="PF13439"/>
    </source>
</evidence>
<dbReference type="RefSeq" id="WP_188616880.1">
    <property type="nucleotide sequence ID" value="NZ_BMLV01000002.1"/>
</dbReference>
<feature type="domain" description="Glycosyltransferase subfamily 4-like N-terminal" evidence="3">
    <location>
        <begin position="17"/>
        <end position="164"/>
    </location>
</feature>
<gene>
    <name evidence="4" type="primary">mtfB</name>
    <name evidence="4" type="ORF">GCM10010992_08790</name>
</gene>
<sequence>MKKILLDLERLRYPNSGIAKVFANLAVGLQKISHNYLIHVFGPNSEIEKSKIRHKIINRKPIHKIFEHFSSTYDLIHVSHQLSPFFTKNYKKAVKIVTLHDLNFLHENLSEAKKNKMLRKVSKSLKYADYIVCISDFVKKDFEKHKHLFTLSKLKDTFVVHNGIVFPEDKKYDLKKFTELEKTPFLLNIGVFFDKKNQLSLVKALKYTDYKLVFVTSESKSDYEEKILSEIKANQLSDRVHIYKNISDEDKNSLLYHCEALCHPSIAEGFGMPPVEAMGFGKPVFLSRFTSLPEIGGDVAYYFDDFQSESMAETIKSGILDYKASPEKKNEIKNRAKRFDYKVMAKNYLELYQRILS</sequence>
<reference evidence="5" key="1">
    <citation type="journal article" date="2019" name="Int. J. Syst. Evol. Microbiol.">
        <title>The Global Catalogue of Microorganisms (GCM) 10K type strain sequencing project: providing services to taxonomists for standard genome sequencing and annotation.</title>
        <authorList>
            <consortium name="The Broad Institute Genomics Platform"/>
            <consortium name="The Broad Institute Genome Sequencing Center for Infectious Disease"/>
            <person name="Wu L."/>
            <person name="Ma J."/>
        </authorList>
    </citation>
    <scope>NUCLEOTIDE SEQUENCE [LARGE SCALE GENOMIC DNA]</scope>
    <source>
        <strain evidence="5">CGMCC 1.7656</strain>
    </source>
</reference>
<keyword evidence="1" id="KW-0808">Transferase</keyword>
<dbReference type="Gene3D" id="3.40.50.2000">
    <property type="entry name" value="Glycogen Phosphorylase B"/>
    <property type="match status" value="2"/>
</dbReference>
<feature type="domain" description="Glycosyl transferase family 1" evidence="2">
    <location>
        <begin position="174"/>
        <end position="338"/>
    </location>
</feature>
<name>A0ABQ2NGL2_9FLAO</name>
<organism evidence="4 5">
    <name type="scientific">Cloacibacterium rupense</name>
    <dbReference type="NCBI Taxonomy" id="517423"/>
    <lineage>
        <taxon>Bacteria</taxon>
        <taxon>Pseudomonadati</taxon>
        <taxon>Bacteroidota</taxon>
        <taxon>Flavobacteriia</taxon>
        <taxon>Flavobacteriales</taxon>
        <taxon>Weeksellaceae</taxon>
    </lineage>
</organism>
<dbReference type="CDD" id="cd03809">
    <property type="entry name" value="GT4_MtfB-like"/>
    <property type="match status" value="1"/>
</dbReference>
<accession>A0ABQ2NGL2</accession>
<protein>
    <submittedName>
        <fullName evidence="4">Mannosyltransferase B</fullName>
    </submittedName>
</protein>
<evidence type="ECO:0000259" key="2">
    <source>
        <dbReference type="Pfam" id="PF00534"/>
    </source>
</evidence>
<dbReference type="Pfam" id="PF13439">
    <property type="entry name" value="Glyco_transf_4"/>
    <property type="match status" value="1"/>
</dbReference>
<dbReference type="InterPro" id="IPR028098">
    <property type="entry name" value="Glyco_trans_4-like_N"/>
</dbReference>
<keyword evidence="4" id="KW-0328">Glycosyltransferase</keyword>
<dbReference type="PANTHER" id="PTHR46401">
    <property type="entry name" value="GLYCOSYLTRANSFERASE WBBK-RELATED"/>
    <property type="match status" value="1"/>
</dbReference>
<dbReference type="InterPro" id="IPR001296">
    <property type="entry name" value="Glyco_trans_1"/>
</dbReference>
<dbReference type="SUPFAM" id="SSF53756">
    <property type="entry name" value="UDP-Glycosyltransferase/glycogen phosphorylase"/>
    <property type="match status" value="1"/>
</dbReference>
<dbReference type="PANTHER" id="PTHR46401:SF2">
    <property type="entry name" value="GLYCOSYLTRANSFERASE WBBK-RELATED"/>
    <property type="match status" value="1"/>
</dbReference>
<evidence type="ECO:0000313" key="5">
    <source>
        <dbReference type="Proteomes" id="UP000620064"/>
    </source>
</evidence>
<dbReference type="EMBL" id="BMLV01000002">
    <property type="protein sequence ID" value="GGP02828.1"/>
    <property type="molecule type" value="Genomic_DNA"/>
</dbReference>